<feature type="domain" description="Chromosomal replication initiator DnaA C-terminal" evidence="1">
    <location>
        <begin position="17"/>
        <end position="86"/>
    </location>
</feature>
<gene>
    <name evidence="2" type="ORF">K9D25_20650</name>
</gene>
<dbReference type="InterPro" id="IPR010921">
    <property type="entry name" value="Trp_repressor/repl_initiator"/>
</dbReference>
<dbReference type="SMART" id="SM00760">
    <property type="entry name" value="Bac_DnaA_C"/>
    <property type="match status" value="1"/>
</dbReference>
<evidence type="ECO:0000313" key="2">
    <source>
        <dbReference type="EMBL" id="UOK71079.1"/>
    </source>
</evidence>
<protein>
    <submittedName>
        <fullName evidence="2">Chromosomal replication initiator DnaA</fullName>
    </submittedName>
</protein>
<evidence type="ECO:0000313" key="3">
    <source>
        <dbReference type="Proteomes" id="UP000831684"/>
    </source>
</evidence>
<evidence type="ECO:0000259" key="1">
    <source>
        <dbReference type="SMART" id="SM00760"/>
    </source>
</evidence>
<dbReference type="Pfam" id="PF08299">
    <property type="entry name" value="Bac_DnaA_C"/>
    <property type="match status" value="1"/>
</dbReference>
<accession>A0A9E7CWJ4</accession>
<sequence>MPVPPASPPSLRPTAEPCLLAARLAADATAIPLPLVLHPRRLDRRCASARALAMYLAHVGLGLSMSRVASGFGRHRSTVAHACRRIEERRESAGWDRWVAALEEDARRLSSPASAGAQPAGGAHG</sequence>
<organism evidence="2 3">
    <name type="scientific">Ancylobacter polymorphus</name>
    <dbReference type="NCBI Taxonomy" id="223390"/>
    <lineage>
        <taxon>Bacteria</taxon>
        <taxon>Pseudomonadati</taxon>
        <taxon>Pseudomonadota</taxon>
        <taxon>Alphaproteobacteria</taxon>
        <taxon>Hyphomicrobiales</taxon>
        <taxon>Xanthobacteraceae</taxon>
        <taxon>Ancylobacter</taxon>
    </lineage>
</organism>
<dbReference type="RefSeq" id="WP_244377915.1">
    <property type="nucleotide sequence ID" value="NZ_CP083239.1"/>
</dbReference>
<dbReference type="Proteomes" id="UP000831684">
    <property type="component" value="Chromosome"/>
</dbReference>
<dbReference type="CDD" id="cd06571">
    <property type="entry name" value="Bac_DnaA_C"/>
    <property type="match status" value="1"/>
</dbReference>
<proteinExistence type="predicted"/>
<name>A0A9E7CWJ4_9HYPH</name>
<dbReference type="GO" id="GO:0006270">
    <property type="term" value="P:DNA replication initiation"/>
    <property type="evidence" value="ECO:0007669"/>
    <property type="project" value="InterPro"/>
</dbReference>
<reference evidence="2" key="1">
    <citation type="submission" date="2021-09" db="EMBL/GenBank/DDBJ databases">
        <title>Network and meta-omics reveal the key degrader and cooperation patterns in an efficient 1,4-dioxane-degrading microbial community.</title>
        <authorList>
            <person name="Dai C."/>
        </authorList>
    </citation>
    <scope>NUCLEOTIDE SEQUENCE</scope>
    <source>
        <strain evidence="2">ZM13</strain>
    </source>
</reference>
<dbReference type="AlphaFoldDB" id="A0A9E7CWJ4"/>
<dbReference type="GO" id="GO:0043565">
    <property type="term" value="F:sequence-specific DNA binding"/>
    <property type="evidence" value="ECO:0007669"/>
    <property type="project" value="InterPro"/>
</dbReference>
<dbReference type="GO" id="GO:0005524">
    <property type="term" value="F:ATP binding"/>
    <property type="evidence" value="ECO:0007669"/>
    <property type="project" value="InterPro"/>
</dbReference>
<dbReference type="KEGG" id="apol:K9D25_20650"/>
<dbReference type="Gene3D" id="1.10.1750.10">
    <property type="match status" value="1"/>
</dbReference>
<dbReference type="InterPro" id="IPR013159">
    <property type="entry name" value="DnaA_C"/>
</dbReference>
<dbReference type="EMBL" id="CP083239">
    <property type="protein sequence ID" value="UOK71079.1"/>
    <property type="molecule type" value="Genomic_DNA"/>
</dbReference>
<dbReference type="GO" id="GO:0006275">
    <property type="term" value="P:regulation of DNA replication"/>
    <property type="evidence" value="ECO:0007669"/>
    <property type="project" value="InterPro"/>
</dbReference>
<dbReference type="SUPFAM" id="SSF48295">
    <property type="entry name" value="TrpR-like"/>
    <property type="match status" value="1"/>
</dbReference>